<keyword evidence="2" id="KW-1185">Reference proteome</keyword>
<sequence length="145" mass="15788">MVVWFTDEFGTSVTLIPEPTPSGPTAEEIAKVIKEHEEKEARRRKASAEKGGKAGSDAVKGKEKDDVSKPSTPGKDSSPATGESTATLSKATTGGHRRYALHRGIFTMRQRELRAREQGVQAKEKSKGSFSRVTFSFRFLSVTCA</sequence>
<name>A0ACC2XDR0_9TREE</name>
<reference evidence="1" key="1">
    <citation type="submission" date="2023-04" db="EMBL/GenBank/DDBJ databases">
        <title>Draft Genome sequencing of Naganishia species isolated from polar environments using Oxford Nanopore Technology.</title>
        <authorList>
            <person name="Leo P."/>
            <person name="Venkateswaran K."/>
        </authorList>
    </citation>
    <scope>NUCLEOTIDE SEQUENCE</scope>
    <source>
        <strain evidence="1">MNA-CCFEE 5425</strain>
    </source>
</reference>
<gene>
    <name evidence="1" type="ORF">QFC22_002807</name>
</gene>
<dbReference type="Proteomes" id="UP001243375">
    <property type="component" value="Unassembled WGS sequence"/>
</dbReference>
<organism evidence="1 2">
    <name type="scientific">Naganishia vaughanmartiniae</name>
    <dbReference type="NCBI Taxonomy" id="1424756"/>
    <lineage>
        <taxon>Eukaryota</taxon>
        <taxon>Fungi</taxon>
        <taxon>Dikarya</taxon>
        <taxon>Basidiomycota</taxon>
        <taxon>Agaricomycotina</taxon>
        <taxon>Tremellomycetes</taxon>
        <taxon>Filobasidiales</taxon>
        <taxon>Filobasidiaceae</taxon>
        <taxon>Naganishia</taxon>
    </lineage>
</organism>
<evidence type="ECO:0000313" key="1">
    <source>
        <dbReference type="EMBL" id="KAJ9120872.1"/>
    </source>
</evidence>
<proteinExistence type="predicted"/>
<protein>
    <submittedName>
        <fullName evidence="1">Uncharacterized protein</fullName>
    </submittedName>
</protein>
<evidence type="ECO:0000313" key="2">
    <source>
        <dbReference type="Proteomes" id="UP001243375"/>
    </source>
</evidence>
<dbReference type="EMBL" id="JASBWU010000006">
    <property type="protein sequence ID" value="KAJ9120872.1"/>
    <property type="molecule type" value="Genomic_DNA"/>
</dbReference>
<accession>A0ACC2XDR0</accession>
<comment type="caution">
    <text evidence="1">The sequence shown here is derived from an EMBL/GenBank/DDBJ whole genome shotgun (WGS) entry which is preliminary data.</text>
</comment>